<dbReference type="PROSITE" id="PS00211">
    <property type="entry name" value="ABC_TRANSPORTER_1"/>
    <property type="match status" value="1"/>
</dbReference>
<name>B9KBM2_THENN</name>
<dbReference type="InterPro" id="IPR017871">
    <property type="entry name" value="ABC_transporter-like_CS"/>
</dbReference>
<dbReference type="SMART" id="SM00382">
    <property type="entry name" value="AAA"/>
    <property type="match status" value="1"/>
</dbReference>
<reference evidence="5 6" key="1">
    <citation type="journal article" date="2009" name="Biosci. Biotechnol. Biochem.">
        <title>WeGAS: a web-based microbial genome annotation system.</title>
        <authorList>
            <person name="Lee D."/>
            <person name="Seo H."/>
            <person name="Park C."/>
            <person name="Park K."/>
        </authorList>
    </citation>
    <scope>NUCLEOTIDE SEQUENCE [LARGE SCALE GENOMIC DNA]</scope>
    <source>
        <strain evidence="6">ATCC 49049 / DSM 4359 / NBRC 107923 / NS-E</strain>
    </source>
</reference>
<dbReference type="Pfam" id="PF00005">
    <property type="entry name" value="ABC_tran"/>
    <property type="match status" value="1"/>
</dbReference>
<dbReference type="GO" id="GO:0043190">
    <property type="term" value="C:ATP-binding cassette (ABC) transporter complex"/>
    <property type="evidence" value="ECO:0007669"/>
    <property type="project" value="InterPro"/>
</dbReference>
<keyword evidence="3" id="KW-0067">ATP-binding</keyword>
<evidence type="ECO:0000256" key="3">
    <source>
        <dbReference type="ARBA" id="ARBA00022840"/>
    </source>
</evidence>
<dbReference type="PANTHER" id="PTHR42781:SF4">
    <property type="entry name" value="SPERMIDINE_PUTRESCINE IMPORT ATP-BINDING PROTEIN POTA"/>
    <property type="match status" value="1"/>
</dbReference>
<dbReference type="eggNOG" id="COG3842">
    <property type="taxonomic scope" value="Bacteria"/>
</dbReference>
<dbReference type="PANTHER" id="PTHR42781">
    <property type="entry name" value="SPERMIDINE/PUTRESCINE IMPORT ATP-BINDING PROTEIN POTA"/>
    <property type="match status" value="1"/>
</dbReference>
<keyword evidence="1" id="KW-0813">Transport</keyword>
<dbReference type="InterPro" id="IPR027417">
    <property type="entry name" value="P-loop_NTPase"/>
</dbReference>
<dbReference type="Proteomes" id="UP000000445">
    <property type="component" value="Chromosome"/>
</dbReference>
<keyword evidence="6" id="KW-1185">Reference proteome</keyword>
<evidence type="ECO:0000313" key="5">
    <source>
        <dbReference type="EMBL" id="ACM22418.1"/>
    </source>
</evidence>
<dbReference type="KEGG" id="tna:CTN_0242"/>
<proteinExistence type="predicted"/>
<dbReference type="InterPro" id="IPR003439">
    <property type="entry name" value="ABC_transporter-like_ATP-bd"/>
</dbReference>
<dbReference type="SUPFAM" id="SSF52540">
    <property type="entry name" value="P-loop containing nucleoside triphosphate hydrolases"/>
    <property type="match status" value="1"/>
</dbReference>
<dbReference type="InterPro" id="IPR003593">
    <property type="entry name" value="AAA+_ATPase"/>
</dbReference>
<dbReference type="Pfam" id="PF08402">
    <property type="entry name" value="TOBE_2"/>
    <property type="match status" value="1"/>
</dbReference>
<dbReference type="InterPro" id="IPR050093">
    <property type="entry name" value="ABC_SmlMolc_Importer"/>
</dbReference>
<evidence type="ECO:0000313" key="6">
    <source>
        <dbReference type="Proteomes" id="UP000000445"/>
    </source>
</evidence>
<protein>
    <submittedName>
        <fullName evidence="5">ABC-type, ATP binding, spermidine/spermine transporter, PotA</fullName>
    </submittedName>
</protein>
<dbReference type="STRING" id="309803.CTN_0242"/>
<dbReference type="GO" id="GO:0005524">
    <property type="term" value="F:ATP binding"/>
    <property type="evidence" value="ECO:0007669"/>
    <property type="project" value="UniProtKB-KW"/>
</dbReference>
<dbReference type="EMBL" id="CP000916">
    <property type="protein sequence ID" value="ACM22418.1"/>
    <property type="molecule type" value="Genomic_DNA"/>
</dbReference>
<dbReference type="Gene3D" id="3.40.50.300">
    <property type="entry name" value="P-loop containing nucleotide triphosphate hydrolases"/>
    <property type="match status" value="1"/>
</dbReference>
<dbReference type="SUPFAM" id="SSF50331">
    <property type="entry name" value="MOP-like"/>
    <property type="match status" value="1"/>
</dbReference>
<evidence type="ECO:0000256" key="1">
    <source>
        <dbReference type="ARBA" id="ARBA00022448"/>
    </source>
</evidence>
<dbReference type="PROSITE" id="PS50893">
    <property type="entry name" value="ABC_TRANSPORTER_2"/>
    <property type="match status" value="1"/>
</dbReference>
<dbReference type="InterPro" id="IPR008995">
    <property type="entry name" value="Mo/tungstate-bd_C_term_dom"/>
</dbReference>
<accession>B9KBM2</accession>
<evidence type="ECO:0000256" key="2">
    <source>
        <dbReference type="ARBA" id="ARBA00022741"/>
    </source>
</evidence>
<dbReference type="AlphaFoldDB" id="B9KBM2"/>
<dbReference type="InterPro" id="IPR013611">
    <property type="entry name" value="Transp-assoc_OB_typ2"/>
</dbReference>
<gene>
    <name evidence="5" type="ordered locus">CTN_0242</name>
</gene>
<dbReference type="FunFam" id="3.40.50.300:FF:000042">
    <property type="entry name" value="Maltose/maltodextrin ABC transporter, ATP-binding protein"/>
    <property type="match status" value="1"/>
</dbReference>
<dbReference type="GO" id="GO:0140359">
    <property type="term" value="F:ABC-type transporter activity"/>
    <property type="evidence" value="ECO:0007669"/>
    <property type="project" value="UniProtKB-ARBA"/>
</dbReference>
<organism evidence="5 6">
    <name type="scientific">Thermotoga neapolitana (strain ATCC 49049 / DSM 4359 / NBRC 107923 / NS-E)</name>
    <dbReference type="NCBI Taxonomy" id="309803"/>
    <lineage>
        <taxon>Bacteria</taxon>
        <taxon>Thermotogati</taxon>
        <taxon>Thermotogota</taxon>
        <taxon>Thermotogae</taxon>
        <taxon>Thermotogales</taxon>
        <taxon>Thermotogaceae</taxon>
        <taxon>Thermotoga</taxon>
    </lineage>
</organism>
<dbReference type="GO" id="GO:0016887">
    <property type="term" value="F:ATP hydrolysis activity"/>
    <property type="evidence" value="ECO:0007669"/>
    <property type="project" value="InterPro"/>
</dbReference>
<dbReference type="HOGENOM" id="CLU_000604_1_1_0"/>
<keyword evidence="2" id="KW-0547">Nucleotide-binding</keyword>
<feature type="domain" description="ABC transporter" evidence="4">
    <location>
        <begin position="7"/>
        <end position="237"/>
    </location>
</feature>
<sequence length="347" mass="38600">MMSVAVLECVNLKKYYGHVRALDDVSFTIEGSELLAVIGPSGSGKTTLLRSVAGFVRLDSGRIYLHGQDITDLAPEKRDVAMVFQNYALWPHMTVFENIAYGLKIKRIDKAKIREKVEWALKFLGLEGLADRKPSQLSGGQQQRVALARAIVVEPKLLLLDEPLSNLDAKIRLRIRFELKALQQKLGIPTLYVTHDQEEALSIADRVIIIHNGKILQVGTPEEIYRNPSNLFVADFVGVNTIIKVPVKNGVAKIGNVEKRIPNQQKIATVVIRADEVILSTNKNVESGPEDLVLTGVIRGRLYLGSKYRYEMEVDGVNEPVFINHGSDVETGTEVKVVVPKGSYFIF</sequence>
<evidence type="ECO:0000259" key="4">
    <source>
        <dbReference type="PROSITE" id="PS50893"/>
    </source>
</evidence>